<keyword evidence="2 5" id="KW-0378">Hydrolase</keyword>
<evidence type="ECO:0000256" key="3">
    <source>
        <dbReference type="ARBA" id="ARBA00023085"/>
    </source>
</evidence>
<sequence length="396" mass="43459">MRLCSLRLADIIEGGLDDATDKAALLAVADSGSDFSGDGREQVLRFSGGGVAARMKAGKDKLVSIVVAADGSGDFTSIQAAVDTVPATNKERVIIYIRNGFYYEKLHIEKPMISLIGENVSETIISFDDHATKAFPDGEPYHTFYSYTVFVGADDFIGENMTFINTAGPGEKVGQALALYADGDRACFRSCRLIGHQDTLFTGPLPEVPIDRSFFGGPREGAPRRQSRQYYENCYIEGDIDFIFGSATALFNRCEIFAKNRGAAEPDAINGWIAAASTPEHAPHGYVFNECRLTGDAPTGSVYLGRPWRNYAKTIFIRCWMGEHIAPAGWDDWNKLDAHHTVYYAEYASTGPGGSSDNRINWSRQLTGEQADDYSVVHILAGVDGWSPLQRERPME</sequence>
<gene>
    <name evidence="7" type="ORF">SAMN04487969_102110</name>
</gene>
<accession>A0A1I1ZV70</accession>
<dbReference type="Gene3D" id="2.160.20.10">
    <property type="entry name" value="Single-stranded right-handed beta-helix, Pectin lyase-like"/>
    <property type="match status" value="1"/>
</dbReference>
<dbReference type="EMBL" id="FONN01000002">
    <property type="protein sequence ID" value="SFE35694.1"/>
    <property type="molecule type" value="Genomic_DNA"/>
</dbReference>
<evidence type="ECO:0000256" key="1">
    <source>
        <dbReference type="ARBA" id="ARBA00008891"/>
    </source>
</evidence>
<evidence type="ECO:0000313" key="8">
    <source>
        <dbReference type="Proteomes" id="UP000183410"/>
    </source>
</evidence>
<dbReference type="Pfam" id="PF01095">
    <property type="entry name" value="Pectinesterase"/>
    <property type="match status" value="2"/>
</dbReference>
<proteinExistence type="inferred from homology"/>
<dbReference type="Proteomes" id="UP000183410">
    <property type="component" value="Unassembled WGS sequence"/>
</dbReference>
<name>A0A1I1ZV70_9BACL</name>
<keyword evidence="3 5" id="KW-0063">Aspartyl esterase</keyword>
<dbReference type="EC" id="3.1.1.11" evidence="5"/>
<dbReference type="SUPFAM" id="SSF51126">
    <property type="entry name" value="Pectin lyase-like"/>
    <property type="match status" value="1"/>
</dbReference>
<reference evidence="8" key="1">
    <citation type="submission" date="2016-10" db="EMBL/GenBank/DDBJ databases">
        <authorList>
            <person name="Varghese N."/>
            <person name="Submissions S."/>
        </authorList>
    </citation>
    <scope>NUCLEOTIDE SEQUENCE [LARGE SCALE GENOMIC DNA]</scope>
    <source>
        <strain evidence="8">CGMCC 1.10223</strain>
    </source>
</reference>
<comment type="pathway">
    <text evidence="5">Glycan metabolism; pectin degradation; 2-dehydro-3-deoxy-D-gluconate from pectin: step 1/5.</text>
</comment>
<dbReference type="InterPro" id="IPR000070">
    <property type="entry name" value="Pectinesterase_cat"/>
</dbReference>
<evidence type="ECO:0000256" key="5">
    <source>
        <dbReference type="RuleBase" id="RU000589"/>
    </source>
</evidence>
<evidence type="ECO:0000313" key="7">
    <source>
        <dbReference type="EMBL" id="SFE35694.1"/>
    </source>
</evidence>
<dbReference type="InterPro" id="IPR012334">
    <property type="entry name" value="Pectin_lyas_fold"/>
</dbReference>
<feature type="active site" evidence="4">
    <location>
        <position position="241"/>
    </location>
</feature>
<feature type="domain" description="Pectinesterase catalytic" evidence="6">
    <location>
        <begin position="65"/>
        <end position="202"/>
    </location>
</feature>
<protein>
    <recommendedName>
        <fullName evidence="5">Pectinesterase</fullName>
        <ecNumber evidence="5">3.1.1.11</ecNumber>
    </recommendedName>
</protein>
<comment type="catalytic activity">
    <reaction evidence="5">
        <text>[(1-&gt;4)-alpha-D-galacturonosyl methyl ester](n) + n H2O = [(1-&gt;4)-alpha-D-galacturonosyl](n) + n methanol + n H(+)</text>
        <dbReference type="Rhea" id="RHEA:22380"/>
        <dbReference type="Rhea" id="RHEA-COMP:14570"/>
        <dbReference type="Rhea" id="RHEA-COMP:14573"/>
        <dbReference type="ChEBI" id="CHEBI:15377"/>
        <dbReference type="ChEBI" id="CHEBI:15378"/>
        <dbReference type="ChEBI" id="CHEBI:17790"/>
        <dbReference type="ChEBI" id="CHEBI:140522"/>
        <dbReference type="ChEBI" id="CHEBI:140523"/>
        <dbReference type="EC" id="3.1.1.11"/>
    </reaction>
</comment>
<dbReference type="UniPathway" id="UPA00545">
    <property type="reaction ID" value="UER00823"/>
</dbReference>
<organism evidence="7 8">
    <name type="scientific">Paenibacillus algorifonticola</name>
    <dbReference type="NCBI Taxonomy" id="684063"/>
    <lineage>
        <taxon>Bacteria</taxon>
        <taxon>Bacillati</taxon>
        <taxon>Bacillota</taxon>
        <taxon>Bacilli</taxon>
        <taxon>Bacillales</taxon>
        <taxon>Paenibacillaceae</taxon>
        <taxon>Paenibacillus</taxon>
    </lineage>
</organism>
<keyword evidence="8" id="KW-1185">Reference proteome</keyword>
<evidence type="ECO:0000259" key="6">
    <source>
        <dbReference type="Pfam" id="PF01095"/>
    </source>
</evidence>
<dbReference type="GO" id="GO:0045490">
    <property type="term" value="P:pectin catabolic process"/>
    <property type="evidence" value="ECO:0007669"/>
    <property type="project" value="UniProtKB-UniRule"/>
</dbReference>
<dbReference type="GO" id="GO:0030599">
    <property type="term" value="F:pectinesterase activity"/>
    <property type="evidence" value="ECO:0007669"/>
    <property type="project" value="UniProtKB-UniRule"/>
</dbReference>
<dbReference type="InterPro" id="IPR033131">
    <property type="entry name" value="Pectinesterase_Asp_AS"/>
</dbReference>
<feature type="domain" description="Pectinesterase catalytic" evidence="6">
    <location>
        <begin position="226"/>
        <end position="381"/>
    </location>
</feature>
<dbReference type="PROSITE" id="PS00503">
    <property type="entry name" value="PECTINESTERASE_2"/>
    <property type="match status" value="1"/>
</dbReference>
<dbReference type="InterPro" id="IPR011050">
    <property type="entry name" value="Pectin_lyase_fold/virulence"/>
</dbReference>
<dbReference type="PANTHER" id="PTHR31321:SF57">
    <property type="entry name" value="PECTINESTERASE 53-RELATED"/>
    <property type="match status" value="1"/>
</dbReference>
<dbReference type="AlphaFoldDB" id="A0A1I1ZV70"/>
<comment type="similarity">
    <text evidence="1">Belongs to the pectinesterase family.</text>
</comment>
<evidence type="ECO:0000256" key="4">
    <source>
        <dbReference type="PROSITE-ProRule" id="PRU10040"/>
    </source>
</evidence>
<evidence type="ECO:0000256" key="2">
    <source>
        <dbReference type="ARBA" id="ARBA00022801"/>
    </source>
</evidence>
<dbReference type="GO" id="GO:0009279">
    <property type="term" value="C:cell outer membrane"/>
    <property type="evidence" value="ECO:0007669"/>
    <property type="project" value="TreeGrafter"/>
</dbReference>
<dbReference type="GO" id="GO:0042545">
    <property type="term" value="P:cell wall modification"/>
    <property type="evidence" value="ECO:0007669"/>
    <property type="project" value="UniProtKB-UniRule"/>
</dbReference>
<dbReference type="PANTHER" id="PTHR31321">
    <property type="entry name" value="ACYL-COA THIOESTER HYDROLASE YBHC-RELATED"/>
    <property type="match status" value="1"/>
</dbReference>